<keyword evidence="5" id="KW-1133">Transmembrane helix</keyword>
<evidence type="ECO:0000313" key="8">
    <source>
        <dbReference type="EMBL" id="OHX11208.1"/>
    </source>
</evidence>
<keyword evidence="2" id="KW-0964">Secreted</keyword>
<dbReference type="OrthoDB" id="8596388at2"/>
<accession>A0A1S1WV95</accession>
<feature type="region of interest" description="Disordered" evidence="4">
    <location>
        <begin position="1"/>
        <end position="22"/>
    </location>
</feature>
<evidence type="ECO:0000256" key="4">
    <source>
        <dbReference type="SAM" id="MobiDB-lite"/>
    </source>
</evidence>
<organism evidence="8 9">
    <name type="scientific">Chromobacterium sphagni</name>
    <dbReference type="NCBI Taxonomy" id="1903179"/>
    <lineage>
        <taxon>Bacteria</taxon>
        <taxon>Pseudomonadati</taxon>
        <taxon>Pseudomonadota</taxon>
        <taxon>Betaproteobacteria</taxon>
        <taxon>Neisseriales</taxon>
        <taxon>Chromobacteriaceae</taxon>
        <taxon>Chromobacterium</taxon>
    </lineage>
</organism>
<feature type="transmembrane region" description="Helical" evidence="5">
    <location>
        <begin position="2601"/>
        <end position="2623"/>
    </location>
</feature>
<dbReference type="Gene3D" id="2.180.10.10">
    <property type="entry name" value="RHS repeat-associated core"/>
    <property type="match status" value="1"/>
</dbReference>
<comment type="caution">
    <text evidence="8">The sequence shown here is derived from an EMBL/GenBank/DDBJ whole genome shotgun (WGS) entry which is preliminary data.</text>
</comment>
<feature type="compositionally biased region" description="Polar residues" evidence="4">
    <location>
        <begin position="2439"/>
        <end position="2456"/>
    </location>
</feature>
<feature type="transmembrane region" description="Helical" evidence="5">
    <location>
        <begin position="2630"/>
        <end position="2650"/>
    </location>
</feature>
<reference evidence="8 9" key="1">
    <citation type="submission" date="2016-09" db="EMBL/GenBank/DDBJ databases">
        <title>Chromobacterium muskegensis sp. nov., an insecticidal bacterium isolated from Sphagnum bogs.</title>
        <authorList>
            <person name="Sparks M.E."/>
            <person name="Blackburn M.B."/>
            <person name="Gundersen-Rindal D.E."/>
            <person name="Mitchell A."/>
            <person name="Farrar R."/>
            <person name="Kuhar D."/>
        </authorList>
    </citation>
    <scope>NUCLEOTIDE SEQUENCE [LARGE SCALE GENOMIC DNA]</scope>
    <source>
        <strain evidence="8 9">37-2</strain>
    </source>
</reference>
<evidence type="ECO:0000259" key="7">
    <source>
        <dbReference type="Pfam" id="PF12256"/>
    </source>
</evidence>
<dbReference type="Pfam" id="PF03534">
    <property type="entry name" value="SpvB"/>
    <property type="match status" value="1"/>
</dbReference>
<dbReference type="STRING" id="1903179.BI347_16010"/>
<dbReference type="GO" id="GO:0005576">
    <property type="term" value="C:extracellular region"/>
    <property type="evidence" value="ECO:0007669"/>
    <property type="project" value="UniProtKB-SubCell"/>
</dbReference>
<gene>
    <name evidence="8" type="ORF">BI347_16010</name>
</gene>
<dbReference type="PRINTS" id="PR00394">
    <property type="entry name" value="RHSPROTEIN"/>
</dbReference>
<evidence type="ECO:0000256" key="2">
    <source>
        <dbReference type="ARBA" id="ARBA00022525"/>
    </source>
</evidence>
<dbReference type="EMBL" id="MKCS01000002">
    <property type="protein sequence ID" value="OHX11208.1"/>
    <property type="molecule type" value="Genomic_DNA"/>
</dbReference>
<evidence type="ECO:0000256" key="3">
    <source>
        <dbReference type="ARBA" id="ARBA00023026"/>
    </source>
</evidence>
<dbReference type="InterPro" id="IPR003284">
    <property type="entry name" value="Sal_SpvB"/>
</dbReference>
<dbReference type="Pfam" id="PF12255">
    <property type="entry name" value="TcdB_toxin_midC"/>
    <property type="match status" value="2"/>
</dbReference>
<dbReference type="GO" id="GO:0005737">
    <property type="term" value="C:cytoplasm"/>
    <property type="evidence" value="ECO:0007669"/>
    <property type="project" value="InterPro"/>
</dbReference>
<protein>
    <recommendedName>
        <fullName evidence="10">Toxin</fullName>
    </recommendedName>
</protein>
<evidence type="ECO:0000256" key="5">
    <source>
        <dbReference type="SAM" id="Phobius"/>
    </source>
</evidence>
<evidence type="ECO:0000313" key="9">
    <source>
        <dbReference type="Proteomes" id="UP000180088"/>
    </source>
</evidence>
<dbReference type="PANTHER" id="PTHR32305">
    <property type="match status" value="1"/>
</dbReference>
<feature type="region of interest" description="Disordered" evidence="4">
    <location>
        <begin position="2439"/>
        <end position="2470"/>
    </location>
</feature>
<evidence type="ECO:0008006" key="10">
    <source>
        <dbReference type="Google" id="ProtNLM"/>
    </source>
</evidence>
<sequence length="2653" mass="290278">MPESFPVAPDASPGEDDGFLVRAPGLDLPKGGGAMRGIGETFATNPVSGTGTLTLPLPISPGRGGVSPQLSLSYDSGGGNGPFGIGWQLSLPMISRRTDKGLPRYLDAEDSDSFLLSGAEDLVPTLPPQGGLDEAIRDGYRIRRYRPRIEGLFSRIERWTRLSDGDVHWRSISRDNVMTWYGIDAHSRIADPADPRRIFSWLICHSVDGKGNAMVYRYAAENADNVDPAQANERNRERGANRYLKSVRYGNRQPLMLDPGAPDFRAARLPLDAFAAADWMFEVLFDYGEERYQEQGQPDGDCHAALQPGADAGRGWPARADPFSVYRAGFEVRSYRLCRRVLMLHHFAEELATPDYLARSADFRYRETPRGSFLIGATQSGFAIRPGGAYLKRSLPELELDYSRSPLDDARQEVLPVRAVDAASLDHLPAGVDPSRYRWVDLDGEGIAGVLTEQGGGWFYKPNLGDGRLGAARLVSPRPSLARLNAGRQQLLDLYRDGNLELVEFDAPQPGFYPRTRAAGWEPYRTFPSLPDLDWRDANLRFIDLTGDGHPDILITRDVALNLWHPSLGPDGFGAELREHPPWDEERGPRVVFADGSQSVFLADMSGDGLTDLVRIRNGEVCYWPNIGYGRFGAKVEMDQAPWFDDSAGFDQRRILLADTEGYGATDILYRGREGVSVYLNQHGNSLSAPRLLTQMPPCDSASSVTVADFLGKGTACLLWSSPLPAHSRRPLWYLDLMDGVKPHLLVSVRNNLGAETRVEYTASTEFYLADQAAGAPWLTRLPFPVQVVSRVETRDLISGNRFVSRYSYHHGYYDGLEREFRGFARVDQCDTEAYAAGGAEGPPANFNPAFLSPPVLIRTWYHTGAQDPGGRVSRQLEREFYREPGLSPAEEAAILLDDTVLPPGLSPQDIREAIRSLKGARLRQEVYAQDGLPESARPYSVAESNFTIVPVQPRGPNRYAVFFTHAREALEFHYERKLFAVRGGETVEPAAAGCAAGVRWLADPRVSHAMTLQVDGYGNIRQSLALAYGRRFRDGSAHLSETDRARQRQLQATLVNADYTHALDEADAYRAPLPASSLSYELIHLAEACAAGPVRPEVAGLLRFDTVRQLLSRPDNGAVELPYEDVFAAGAVLPVLYRRLVNSIRTLYRSNDLSRLLPWRCLESLALPGESYKLAFTAGLLASVYESGGAQRLPDPGQVLAGAGADLGGYVELDGPGRWWMPSGRSFYHPEPAATPARELAEALAHFFLPRRLRNAFGADAFIDYQYDLLPLRTRDALGNAVSVAYDYRVLKPRLMVDPNGNRSFAAFDALGQTVATALRGKEGERLGDTLDGFGARDADPPLARLQAFAATPRAEAVAMLKGATTRFVYDLHRYRRCGEPPFAATLARETHVSDLQPGLALKIQVVFAYSDGFGREIQSKIPAEGGDAPLREPMRLLPDGDAVPAALLLDGEGQPLLGPARLRWVGKGRTVFNNKGKPVKQYQSFFSSTHLFEPERQLRETGFASILLYDPPGRLVATLHPDHSYEKAVFDPWSLQKWDANDTVTRLDPRADPDVGGYFRLLPETDYLPSWYAQRSDGRLGEDERNAARRAAAHADTPELSYMDALGRTVLAIADNGAMGKYPTRTVLDIEGNQRSVRDALGRTVIRYDYDMLGHRIHQASMDAGERWMLHDAGDKPIRAWDSRGHAFRIAYDSLRRPLRHYVSGSGPAADARTLAGEALFEQTEYGEGQPDAAARNLLTRVYRQYDAAGIVTSERYDFKGNVPDTARQLLLDDQALPDWSRGGEVFRSRTVFDAFNRPVQMLAPHGEQAGDVFNVIRPDYNEANLLSRIDTWLSLPTAPAGLLEPQSASERLVAHIEYDAQGQRTRIALGNGAETDYAYDPVTLRLLRLSTSKGGARFQDLAYVYDAVGNITRISDRAQQTLYFDGGAAQPGHDYVYDPIYRLIAADGREFFLANHGPQPSSASDRPRVGQSWPGNPQAVRGWSEEYLYDAVGNILQLLHRHGSLAGSPGEPLWARDYHYAQRSQLEPEKTGNRLSHSRVGQDEERYGYDIHGNAVHLPQLSALEWDFKDQLRRSARQRVADGEDGRQAETTCYVYDAGGDRVRKVTRRQNGSRLSERIYLGGFEIYREYDADGQRILLQRETLHLMAGKQRLALVEAKTLSSRPDPSPARLIRYQFTDHLGSSSLELDDRARIIGYEEYYPYGSTAYQAANRQIRAAAKRYRYTGMERDEESGLNYNRARYYLPWLGRWLSCDPVGLQGGINLYAYAAGNPVAHTDSRGTACDPTVATCMDFEGQEINFTAGNFREVPFALHVDEIDAVRGNLAGGVAGSPSDPANKQMLDRNTNSLSKSNFIMAAPPPNRPSVSIATDPDEAANRFLTGRLSEIDEIKALADDATSNTAPGVRTNAGLRYRMARDPVVRGFVASLGIDPDNLTVQTPSGVAQRPTGSSVNFTPRDADVNPQTGQVVPGPNTAAAMLRRTAAQVAAAEAELEGGSSVAPPLMTPSAPPAGSTLGRLGNAAADTGVRVLPGAGEGVIVTEALGYSALRMGLTRVGAAALSGVEAGAPPALAGAVIGVPAGNAFEGAARDAGLGSTASVGVGTVGAVAYGAMAGAAVVLALATAPVSVPVLAGAAIVGGLSAGFAYLMSHM</sequence>
<comment type="subcellular location">
    <subcellularLocation>
        <location evidence="1">Secreted</location>
    </subcellularLocation>
</comment>
<proteinExistence type="predicted"/>
<evidence type="ECO:0000256" key="1">
    <source>
        <dbReference type="ARBA" id="ARBA00004613"/>
    </source>
</evidence>
<dbReference type="InterPro" id="IPR050708">
    <property type="entry name" value="T6SS_VgrG/RHS"/>
</dbReference>
<dbReference type="InterPro" id="IPR022045">
    <property type="entry name" value="TcdB_toxin_mid/N"/>
</dbReference>
<feature type="domain" description="Insecticide toxin TcdB middle/C-terminal" evidence="6">
    <location>
        <begin position="1002"/>
        <end position="1065"/>
    </location>
</feature>
<keyword evidence="5" id="KW-0472">Membrane</keyword>
<dbReference type="RefSeq" id="WP_071116462.1">
    <property type="nucleotide sequence ID" value="NZ_MKCS01000002.1"/>
</dbReference>
<feature type="domain" description="Insecticide toxin TcdB middle/C-terminal" evidence="6">
    <location>
        <begin position="914"/>
        <end position="978"/>
    </location>
</feature>
<dbReference type="SUPFAM" id="SSF69318">
    <property type="entry name" value="Integrin alpha N-terminal domain"/>
    <property type="match status" value="1"/>
</dbReference>
<dbReference type="InterPro" id="IPR022385">
    <property type="entry name" value="Rhs_assc_core"/>
</dbReference>
<dbReference type="InterPro" id="IPR022044">
    <property type="entry name" value="TcdB_toxin_mid/C"/>
</dbReference>
<keyword evidence="5" id="KW-0812">Transmembrane</keyword>
<keyword evidence="3" id="KW-0843">Virulence</keyword>
<feature type="domain" description="Insecticide toxin TcdB middle/N-terminal" evidence="7">
    <location>
        <begin position="702"/>
        <end position="834"/>
    </location>
</feature>
<dbReference type="Pfam" id="PF12256">
    <property type="entry name" value="TcdB_toxin_midN"/>
    <property type="match status" value="1"/>
</dbReference>
<dbReference type="NCBIfam" id="TIGR03696">
    <property type="entry name" value="Rhs_assc_core"/>
    <property type="match status" value="1"/>
</dbReference>
<name>A0A1S1WV95_9NEIS</name>
<evidence type="ECO:0000259" key="6">
    <source>
        <dbReference type="Pfam" id="PF12255"/>
    </source>
</evidence>
<dbReference type="Proteomes" id="UP000180088">
    <property type="component" value="Unassembled WGS sequence"/>
</dbReference>
<dbReference type="InterPro" id="IPR028994">
    <property type="entry name" value="Integrin_alpha_N"/>
</dbReference>
<dbReference type="PANTHER" id="PTHR32305:SF15">
    <property type="entry name" value="PROTEIN RHSA-RELATED"/>
    <property type="match status" value="1"/>
</dbReference>